<keyword evidence="8" id="KW-0804">Transcription</keyword>
<organism evidence="13 14">
    <name type="scientific">Petrolisthes manimaculis</name>
    <dbReference type="NCBI Taxonomy" id="1843537"/>
    <lineage>
        <taxon>Eukaryota</taxon>
        <taxon>Metazoa</taxon>
        <taxon>Ecdysozoa</taxon>
        <taxon>Arthropoda</taxon>
        <taxon>Crustacea</taxon>
        <taxon>Multicrustacea</taxon>
        <taxon>Malacostraca</taxon>
        <taxon>Eumalacostraca</taxon>
        <taxon>Eucarida</taxon>
        <taxon>Decapoda</taxon>
        <taxon>Pleocyemata</taxon>
        <taxon>Anomura</taxon>
        <taxon>Galatheoidea</taxon>
        <taxon>Porcellanidae</taxon>
        <taxon>Petrolisthes</taxon>
    </lineage>
</organism>
<keyword evidence="4 10" id="KW-0863">Zinc-finger</keyword>
<dbReference type="SUPFAM" id="SSF57667">
    <property type="entry name" value="beta-beta-alpha zinc fingers"/>
    <property type="match status" value="1"/>
</dbReference>
<dbReference type="InterPro" id="IPR041697">
    <property type="entry name" value="Znf-C2H2_11"/>
</dbReference>
<evidence type="ECO:0000256" key="9">
    <source>
        <dbReference type="ARBA" id="ARBA00023242"/>
    </source>
</evidence>
<gene>
    <name evidence="13" type="ORF">Pmani_009378</name>
</gene>
<dbReference type="InterPro" id="IPR013087">
    <property type="entry name" value="Znf_C2H2_type"/>
</dbReference>
<accession>A0AAE1Q4Y4</accession>
<dbReference type="GO" id="GO:0003677">
    <property type="term" value="F:DNA binding"/>
    <property type="evidence" value="ECO:0007669"/>
    <property type="project" value="UniProtKB-KW"/>
</dbReference>
<evidence type="ECO:0000256" key="8">
    <source>
        <dbReference type="ARBA" id="ARBA00023163"/>
    </source>
</evidence>
<evidence type="ECO:0000313" key="13">
    <source>
        <dbReference type="EMBL" id="KAK4319721.1"/>
    </source>
</evidence>
<keyword evidence="9" id="KW-0539">Nucleus</keyword>
<keyword evidence="3" id="KW-0677">Repeat</keyword>
<dbReference type="Proteomes" id="UP001292094">
    <property type="component" value="Unassembled WGS sequence"/>
</dbReference>
<keyword evidence="11" id="KW-0472">Membrane</keyword>
<dbReference type="AlphaFoldDB" id="A0AAE1Q4Y4"/>
<comment type="caution">
    <text evidence="13">The sequence shown here is derived from an EMBL/GenBank/DDBJ whole genome shotgun (WGS) entry which is preliminary data.</text>
</comment>
<keyword evidence="14" id="KW-1185">Reference proteome</keyword>
<dbReference type="GO" id="GO:0005634">
    <property type="term" value="C:nucleus"/>
    <property type="evidence" value="ECO:0007669"/>
    <property type="project" value="UniProtKB-SubCell"/>
</dbReference>
<evidence type="ECO:0000256" key="2">
    <source>
        <dbReference type="ARBA" id="ARBA00022723"/>
    </source>
</evidence>
<dbReference type="SMART" id="SM00355">
    <property type="entry name" value="ZnF_C2H2"/>
    <property type="match status" value="2"/>
</dbReference>
<feature type="domain" description="C2H2-type" evidence="12">
    <location>
        <begin position="126"/>
        <end position="153"/>
    </location>
</feature>
<dbReference type="GO" id="GO:0008270">
    <property type="term" value="F:zinc ion binding"/>
    <property type="evidence" value="ECO:0007669"/>
    <property type="project" value="UniProtKB-KW"/>
</dbReference>
<proteinExistence type="predicted"/>
<keyword evidence="2" id="KW-0479">Metal-binding</keyword>
<protein>
    <recommendedName>
        <fullName evidence="12">C2H2-type domain-containing protein</fullName>
    </recommendedName>
</protein>
<evidence type="ECO:0000259" key="12">
    <source>
        <dbReference type="PROSITE" id="PS50157"/>
    </source>
</evidence>
<dbReference type="PROSITE" id="PS50157">
    <property type="entry name" value="ZINC_FINGER_C2H2_2"/>
    <property type="match status" value="1"/>
</dbReference>
<feature type="transmembrane region" description="Helical" evidence="11">
    <location>
        <begin position="12"/>
        <end position="35"/>
    </location>
</feature>
<keyword evidence="11" id="KW-0812">Transmembrane</keyword>
<name>A0AAE1Q4Y4_9EUCA</name>
<evidence type="ECO:0000256" key="11">
    <source>
        <dbReference type="SAM" id="Phobius"/>
    </source>
</evidence>
<evidence type="ECO:0000256" key="7">
    <source>
        <dbReference type="ARBA" id="ARBA00023125"/>
    </source>
</evidence>
<reference evidence="13" key="1">
    <citation type="submission" date="2023-11" db="EMBL/GenBank/DDBJ databases">
        <title>Genome assemblies of two species of porcelain crab, Petrolisthes cinctipes and Petrolisthes manimaculis (Anomura: Porcellanidae).</title>
        <authorList>
            <person name="Angst P."/>
        </authorList>
    </citation>
    <scope>NUCLEOTIDE SEQUENCE</scope>
    <source>
        <strain evidence="13">PB745_02</strain>
        <tissue evidence="13">Gill</tissue>
    </source>
</reference>
<dbReference type="Pfam" id="PF16622">
    <property type="entry name" value="zf-C2H2_11"/>
    <property type="match status" value="1"/>
</dbReference>
<keyword evidence="11" id="KW-1133">Transmembrane helix</keyword>
<keyword evidence="5" id="KW-0862">Zinc</keyword>
<evidence type="ECO:0000256" key="10">
    <source>
        <dbReference type="PROSITE-ProRule" id="PRU00042"/>
    </source>
</evidence>
<evidence type="ECO:0000256" key="4">
    <source>
        <dbReference type="ARBA" id="ARBA00022771"/>
    </source>
</evidence>
<evidence type="ECO:0000256" key="3">
    <source>
        <dbReference type="ARBA" id="ARBA00022737"/>
    </source>
</evidence>
<keyword evidence="6" id="KW-0805">Transcription regulation</keyword>
<dbReference type="Gene3D" id="3.30.160.60">
    <property type="entry name" value="Classic Zinc Finger"/>
    <property type="match status" value="1"/>
</dbReference>
<sequence>MLSAFPKTSKFALKVLVPFSSIYLCECGFWTLLVYNVKSFFTSDEWNSMPETEQTRVANVYTNYQNMLKLNLNVPPPDFVQNYLNSQELSQQNDTEISCCMCGVLFQGFAALKKHVEVNHKSLTAYQCKECGLCFSSGSHLKRHLDMFTQQHPNPCS</sequence>
<evidence type="ECO:0000313" key="14">
    <source>
        <dbReference type="Proteomes" id="UP001292094"/>
    </source>
</evidence>
<evidence type="ECO:0000256" key="6">
    <source>
        <dbReference type="ARBA" id="ARBA00023015"/>
    </source>
</evidence>
<comment type="subcellular location">
    <subcellularLocation>
        <location evidence="1">Nucleus</location>
    </subcellularLocation>
</comment>
<dbReference type="InterPro" id="IPR036236">
    <property type="entry name" value="Znf_C2H2_sf"/>
</dbReference>
<dbReference type="EMBL" id="JAWZYT010000731">
    <property type="protein sequence ID" value="KAK4319721.1"/>
    <property type="molecule type" value="Genomic_DNA"/>
</dbReference>
<keyword evidence="7" id="KW-0238">DNA-binding</keyword>
<evidence type="ECO:0000256" key="5">
    <source>
        <dbReference type="ARBA" id="ARBA00022833"/>
    </source>
</evidence>
<evidence type="ECO:0000256" key="1">
    <source>
        <dbReference type="ARBA" id="ARBA00004123"/>
    </source>
</evidence>